<protein>
    <submittedName>
        <fullName evidence="2">Uncharacterized protein</fullName>
    </submittedName>
</protein>
<organism evidence="2 3">
    <name type="scientific">Erythrobacter fulvus</name>
    <dbReference type="NCBI Taxonomy" id="2987523"/>
    <lineage>
        <taxon>Bacteria</taxon>
        <taxon>Pseudomonadati</taxon>
        <taxon>Pseudomonadota</taxon>
        <taxon>Alphaproteobacteria</taxon>
        <taxon>Sphingomonadales</taxon>
        <taxon>Erythrobacteraceae</taxon>
        <taxon>Erythrobacter/Porphyrobacter group</taxon>
        <taxon>Erythrobacter</taxon>
    </lineage>
</organism>
<proteinExistence type="predicted"/>
<accession>A0ABT5JP65</accession>
<sequence>MSVRRHLGPIAIIAALLALPAQAQNVDEIGEDLQGREGNPIIVEGEKELERKELRDALRDVAMRGRTFSRPLTRFQAPLCLQVSGLGETLGAQVAARIEENTRTAGFHVAEPGCEHNALVIIVRRPGQLIERLREEQPRLFNAGVNRKIKAAQRRGDVAIGWSLSRIADARGRPLLQSGTFAGAGITGAEALSASAGQAVPTTSSSGVSRFKIPFSLERVLSVLVFDVDRLDGVHLDQIADFATMRLLAEPQPTVEFEEENPADSILNLFDLDPLEAPQELTAVDRAYLRGLYAMRPNDPGTRLESFVLAAYEDIRREDCAKGVTVACTDSATPAP</sequence>
<evidence type="ECO:0000313" key="2">
    <source>
        <dbReference type="EMBL" id="MDC8754562.1"/>
    </source>
</evidence>
<keyword evidence="1" id="KW-0732">Signal</keyword>
<dbReference type="RefSeq" id="WP_273677596.1">
    <property type="nucleotide sequence ID" value="NZ_JAQQXQ010000005.1"/>
</dbReference>
<keyword evidence="3" id="KW-1185">Reference proteome</keyword>
<evidence type="ECO:0000256" key="1">
    <source>
        <dbReference type="SAM" id="SignalP"/>
    </source>
</evidence>
<feature type="signal peptide" evidence="1">
    <location>
        <begin position="1"/>
        <end position="23"/>
    </location>
</feature>
<evidence type="ECO:0000313" key="3">
    <source>
        <dbReference type="Proteomes" id="UP001216558"/>
    </source>
</evidence>
<dbReference type="EMBL" id="JAQQXQ010000005">
    <property type="protein sequence ID" value="MDC8754562.1"/>
    <property type="molecule type" value="Genomic_DNA"/>
</dbReference>
<gene>
    <name evidence="2" type="ORF">OIK40_07910</name>
</gene>
<reference evidence="2 3" key="1">
    <citation type="submission" date="2022-10" db="EMBL/GenBank/DDBJ databases">
        <title>Erythrobacter sp. sf7 Genome sequencing.</title>
        <authorList>
            <person name="Park S."/>
        </authorList>
    </citation>
    <scope>NUCLEOTIDE SEQUENCE [LARGE SCALE GENOMIC DNA]</scope>
    <source>
        <strain evidence="3">sf7</strain>
    </source>
</reference>
<feature type="chain" id="PRO_5046271832" evidence="1">
    <location>
        <begin position="24"/>
        <end position="336"/>
    </location>
</feature>
<comment type="caution">
    <text evidence="2">The sequence shown here is derived from an EMBL/GenBank/DDBJ whole genome shotgun (WGS) entry which is preliminary data.</text>
</comment>
<dbReference type="Proteomes" id="UP001216558">
    <property type="component" value="Unassembled WGS sequence"/>
</dbReference>
<name>A0ABT5JP65_9SPHN</name>